<dbReference type="InterPro" id="IPR013783">
    <property type="entry name" value="Ig-like_fold"/>
</dbReference>
<dbReference type="RefSeq" id="WP_263712125.1">
    <property type="nucleotide sequence ID" value="NZ_JAOWKX010000004.1"/>
</dbReference>
<dbReference type="Proteomes" id="UP001652504">
    <property type="component" value="Unassembled WGS sequence"/>
</dbReference>
<comment type="caution">
    <text evidence="2">The sequence shown here is derived from an EMBL/GenBank/DDBJ whole genome shotgun (WGS) entry which is preliminary data.</text>
</comment>
<protein>
    <recommendedName>
        <fullName evidence="4">Fibronectin type-III domain-containing protein</fullName>
    </recommendedName>
</protein>
<proteinExistence type="predicted"/>
<evidence type="ECO:0000256" key="1">
    <source>
        <dbReference type="SAM" id="SignalP"/>
    </source>
</evidence>
<dbReference type="SUPFAM" id="SSF49265">
    <property type="entry name" value="Fibronectin type III"/>
    <property type="match status" value="1"/>
</dbReference>
<dbReference type="EMBL" id="JAOWKX010000004">
    <property type="protein sequence ID" value="MCV2884843.1"/>
    <property type="molecule type" value="Genomic_DNA"/>
</dbReference>
<gene>
    <name evidence="2" type="ORF">OE749_09055</name>
</gene>
<dbReference type="InterPro" id="IPR036116">
    <property type="entry name" value="FN3_sf"/>
</dbReference>
<evidence type="ECO:0000313" key="2">
    <source>
        <dbReference type="EMBL" id="MCV2884843.1"/>
    </source>
</evidence>
<keyword evidence="3" id="KW-1185">Reference proteome</keyword>
<feature type="signal peptide" evidence="1">
    <location>
        <begin position="1"/>
        <end position="21"/>
    </location>
</feature>
<keyword evidence="1" id="KW-0732">Signal</keyword>
<evidence type="ECO:0000313" key="3">
    <source>
        <dbReference type="Proteomes" id="UP001652504"/>
    </source>
</evidence>
<sequence>MRIFSLVMVLTVMLITLPRNAAATLAQPVLSAPTSANPKSNIRLKVKPVAGATYYTFKENRIPIGSSQTPEFFYSSNQSSGRVSIRAQACNANGCGADSEAQPIYLSSGLLPALNVGYPQTGNINEPTCFTFAAKPDWTYTLYSGDEIRGQSSTSPLCYTPTTAAVETVHISGCNSDGICTYASEKRHIAILPKEEIENSPLISIQARVVDRTSGITVHTHIPENADTIKLFLNGRPFRETSENQIHFNQTSTTGIYSVSAQQCKDNVCGDLSQPIHFAKINTLTAPRFYPTQNILMKNSPINVYLNWSYTSGATRYLLRRTNLTSGHSKVLTHAKHNATTGHDYLLSYANYMYTIQACNQTYCSFESAPLELQFAPLAPNSPSSPDSLSISPSYTHEGQSVQLSFNSTNEDADVHYEIYENGTLVHTTSTQTYTFTAPPFGRYTYDVIACNFYACTLPITKVLKSRHDEINIEPLNATYFTDSIIGLNWNKPNHHTDFEVLRKINDGEYVRISDAKETFGSNATFNDSDTSILGRYCYKIQHSQTGVNVQVTSTSPVMCTSISERGKVESHRAITMVQYKPYTFSSSDVSIHNDDTVSYSVGRILPGQHYTVLEDGISIHSDNTYFGELKVPVVFKDQFGIETEPYTLTINKIDGRPKAIEQTITVTYPEQVMFSPYISAEADPLGLDIVDLTLVKHPSLGGFEIPDSKGSVIYDSSRLGRHCNVDKPVEDSFQITITNSAGVKSEVTTTTINVLCQLDPHPIATGDVLTYNENITSAHNIIDNPCNDHWPPNYAPPRDEMCARDDYDNYGLAVSLHDITQPPYFGQLFVVGNEVIYVPAKDTCQTDWFTYRASNEKGYISAPKLVRLECGPSIIAIPDAMHVVSGKASFLDVLANDTSIDNTPFSLGGIVTPPQYGTIEQSNNGFVYKSKPEKCDQIAYFEDVFTYENISNSGQKSAPAAVKLTVHCMTFMWEKDKVTAGEPVTLHWQIPLHLACQVVKQDIDEFQINLSQASGSVSAKQFSTGEYQFTLSCQSSAHSQSFHAHATLNVIKLPAPTFNQH</sequence>
<reference evidence="2 3" key="1">
    <citation type="submission" date="2022-10" db="EMBL/GenBank/DDBJ databases">
        <title>Aestuariibacter sp. AA17 isolated from Montipora capitata coral fragment.</title>
        <authorList>
            <person name="Emsley S.A."/>
            <person name="Pfannmuller K.M."/>
            <person name="Loughran R.M."/>
            <person name="Shlafstein M."/>
            <person name="Papke E."/>
            <person name="Saw J.H."/>
            <person name="Ushijima B."/>
            <person name="Videau P."/>
        </authorList>
    </citation>
    <scope>NUCLEOTIDE SEQUENCE [LARGE SCALE GENOMIC DNA]</scope>
    <source>
        <strain evidence="2 3">AA17</strain>
    </source>
</reference>
<evidence type="ECO:0008006" key="4">
    <source>
        <dbReference type="Google" id="ProtNLM"/>
    </source>
</evidence>
<dbReference type="Gene3D" id="2.60.40.10">
    <property type="entry name" value="Immunoglobulins"/>
    <property type="match status" value="1"/>
</dbReference>
<accession>A0ABT3A827</accession>
<feature type="chain" id="PRO_5047372204" description="Fibronectin type-III domain-containing protein" evidence="1">
    <location>
        <begin position="22"/>
        <end position="1062"/>
    </location>
</feature>
<organism evidence="2 3">
    <name type="scientific">Fluctibacter corallii</name>
    <dbReference type="NCBI Taxonomy" id="2984329"/>
    <lineage>
        <taxon>Bacteria</taxon>
        <taxon>Pseudomonadati</taxon>
        <taxon>Pseudomonadota</taxon>
        <taxon>Gammaproteobacteria</taxon>
        <taxon>Alteromonadales</taxon>
        <taxon>Alteromonadaceae</taxon>
        <taxon>Fluctibacter</taxon>
    </lineage>
</organism>
<name>A0ABT3A827_9ALTE</name>